<evidence type="ECO:0000256" key="1">
    <source>
        <dbReference type="ARBA" id="ARBA00001526"/>
    </source>
</evidence>
<protein>
    <recommendedName>
        <fullName evidence="3 6">Beta-lactamase</fullName>
        <ecNumber evidence="3 6">3.5.2.6</ecNumber>
    </recommendedName>
</protein>
<comment type="catalytic activity">
    <reaction evidence="1 6">
        <text>a beta-lactam + H2O = a substituted beta-amino acid</text>
        <dbReference type="Rhea" id="RHEA:20401"/>
        <dbReference type="ChEBI" id="CHEBI:15377"/>
        <dbReference type="ChEBI" id="CHEBI:35627"/>
        <dbReference type="ChEBI" id="CHEBI:140347"/>
        <dbReference type="EC" id="3.5.2.6"/>
    </reaction>
</comment>
<evidence type="ECO:0000313" key="9">
    <source>
        <dbReference type="EMBL" id="RST30101.1"/>
    </source>
</evidence>
<sequence>MAAALLLAAPQAAVAASSPSMRSLEQQIGYVVGSSNDVGVAAIDLKTGEMVSVRGDQRFPMASTVKVAIAANYLSQVEHGRRSLNDMIGGQSAARLMDAMLIHSNNVATDMLLRNLGGPSAIQAWLNQHQVKGMRMDRTIAALLAARRDLWDVRDSTTPEAMVQFLRRLDSGDFISPSSRAYLLGVMSRCETGKNRMKAFLPYGTKVEHKTGTLNGLTGDVGFITMPDGRRVALAIFARNGNNRPRTIAATALAIYEGFRSIVSQPFGGLSAASIAAPVAATAQ</sequence>
<dbReference type="GO" id="GO:0046677">
    <property type="term" value="P:response to antibiotic"/>
    <property type="evidence" value="ECO:0007669"/>
    <property type="project" value="UniProtKB-UniRule"/>
</dbReference>
<dbReference type="GO" id="GO:0030655">
    <property type="term" value="P:beta-lactam antibiotic catabolic process"/>
    <property type="evidence" value="ECO:0007669"/>
    <property type="project" value="InterPro"/>
</dbReference>
<keyword evidence="10" id="KW-1185">Reference proteome</keyword>
<dbReference type="GO" id="GO:0008800">
    <property type="term" value="F:beta-lactamase activity"/>
    <property type="evidence" value="ECO:0007669"/>
    <property type="project" value="UniProtKB-UniRule"/>
</dbReference>
<dbReference type="RefSeq" id="WP_126717935.1">
    <property type="nucleotide sequence ID" value="NZ_RWJF01000001.1"/>
</dbReference>
<name>A0A3R9Y4P2_9SPHN</name>
<dbReference type="OrthoDB" id="9784149at2"/>
<dbReference type="PROSITE" id="PS00146">
    <property type="entry name" value="BETA_LACTAMASE_A"/>
    <property type="match status" value="1"/>
</dbReference>
<dbReference type="PRINTS" id="PR00118">
    <property type="entry name" value="BLACTAMASEA"/>
</dbReference>
<evidence type="ECO:0000313" key="10">
    <source>
        <dbReference type="Proteomes" id="UP000274661"/>
    </source>
</evidence>
<dbReference type="Gene3D" id="3.40.710.10">
    <property type="entry name" value="DD-peptidase/beta-lactamase superfamily"/>
    <property type="match status" value="1"/>
</dbReference>
<gene>
    <name evidence="9" type="ORF">HMF7854_04125</name>
</gene>
<evidence type="ECO:0000256" key="7">
    <source>
        <dbReference type="SAM" id="SignalP"/>
    </source>
</evidence>
<dbReference type="AlphaFoldDB" id="A0A3R9Y4P2"/>
<evidence type="ECO:0000256" key="4">
    <source>
        <dbReference type="ARBA" id="ARBA00022801"/>
    </source>
</evidence>
<dbReference type="InterPro" id="IPR000871">
    <property type="entry name" value="Beta-lactam_class-A"/>
</dbReference>
<keyword evidence="5 6" id="KW-0046">Antibiotic resistance</keyword>
<keyword evidence="7" id="KW-0732">Signal</keyword>
<reference evidence="9 10" key="1">
    <citation type="submission" date="2018-12" db="EMBL/GenBank/DDBJ databases">
        <title>Sphingomonas sp. HMF7854 Genome sequencing and assembly.</title>
        <authorList>
            <person name="Cha I."/>
            <person name="Kang H."/>
            <person name="Kim H."/>
            <person name="Kang J."/>
            <person name="Joh K."/>
        </authorList>
    </citation>
    <scope>NUCLEOTIDE SEQUENCE [LARGE SCALE GENOMIC DNA]</scope>
    <source>
        <strain evidence="9 10">HMF7854</strain>
    </source>
</reference>
<evidence type="ECO:0000256" key="2">
    <source>
        <dbReference type="ARBA" id="ARBA00009009"/>
    </source>
</evidence>
<comment type="caution">
    <text evidence="9">The sequence shown here is derived from an EMBL/GenBank/DDBJ whole genome shotgun (WGS) entry which is preliminary data.</text>
</comment>
<evidence type="ECO:0000256" key="6">
    <source>
        <dbReference type="RuleBase" id="RU361140"/>
    </source>
</evidence>
<dbReference type="Proteomes" id="UP000274661">
    <property type="component" value="Unassembled WGS sequence"/>
</dbReference>
<dbReference type="SUPFAM" id="SSF56601">
    <property type="entry name" value="beta-lactamase/transpeptidase-like"/>
    <property type="match status" value="1"/>
</dbReference>
<comment type="similarity">
    <text evidence="2 6">Belongs to the class-A beta-lactamase family.</text>
</comment>
<evidence type="ECO:0000259" key="8">
    <source>
        <dbReference type="Pfam" id="PF13354"/>
    </source>
</evidence>
<evidence type="ECO:0000256" key="3">
    <source>
        <dbReference type="ARBA" id="ARBA00012865"/>
    </source>
</evidence>
<dbReference type="EC" id="3.5.2.6" evidence="3 6"/>
<keyword evidence="4 6" id="KW-0378">Hydrolase</keyword>
<dbReference type="InterPro" id="IPR023650">
    <property type="entry name" value="Beta-lactam_class-A_AS"/>
</dbReference>
<accession>A0A3R9Y4P2</accession>
<dbReference type="EMBL" id="RWJF01000001">
    <property type="protein sequence ID" value="RST30101.1"/>
    <property type="molecule type" value="Genomic_DNA"/>
</dbReference>
<organism evidence="9 10">
    <name type="scientific">Sphingomonas ginkgonis</name>
    <dbReference type="NCBI Taxonomy" id="2315330"/>
    <lineage>
        <taxon>Bacteria</taxon>
        <taxon>Pseudomonadati</taxon>
        <taxon>Pseudomonadota</taxon>
        <taxon>Alphaproteobacteria</taxon>
        <taxon>Sphingomonadales</taxon>
        <taxon>Sphingomonadaceae</taxon>
        <taxon>Sphingomonas</taxon>
    </lineage>
</organism>
<proteinExistence type="inferred from homology"/>
<feature type="chain" id="PRO_5018559849" description="Beta-lactamase" evidence="7">
    <location>
        <begin position="16"/>
        <end position="284"/>
    </location>
</feature>
<dbReference type="Pfam" id="PF13354">
    <property type="entry name" value="Beta-lactamase2"/>
    <property type="match status" value="1"/>
</dbReference>
<feature type="domain" description="Beta-lactamase class A catalytic" evidence="8">
    <location>
        <begin position="39"/>
        <end position="237"/>
    </location>
</feature>
<dbReference type="InterPro" id="IPR012338">
    <property type="entry name" value="Beta-lactam/transpept-like"/>
</dbReference>
<dbReference type="InterPro" id="IPR045155">
    <property type="entry name" value="Beta-lactam_cat"/>
</dbReference>
<dbReference type="PANTHER" id="PTHR35333:SF3">
    <property type="entry name" value="BETA-LACTAMASE-TYPE TRANSPEPTIDASE FOLD CONTAINING PROTEIN"/>
    <property type="match status" value="1"/>
</dbReference>
<evidence type="ECO:0000256" key="5">
    <source>
        <dbReference type="ARBA" id="ARBA00023251"/>
    </source>
</evidence>
<dbReference type="PANTHER" id="PTHR35333">
    <property type="entry name" value="BETA-LACTAMASE"/>
    <property type="match status" value="1"/>
</dbReference>
<feature type="signal peptide" evidence="7">
    <location>
        <begin position="1"/>
        <end position="15"/>
    </location>
</feature>